<name>A0ABS6B240_9NOCA</name>
<sequence>MRRAVWILAAGTVALAAPGSASAAPALAAPDVQFTASGPGAITATVHNKNTQKGTVCWAVNADSNATFGSGGADSYAGPGQTIRVSLLNLPAGPVHAVAYCAYHTPPLGSHDYTSSAPTPPATINVTPGGGGISSLSSGM</sequence>
<reference evidence="3 4" key="1">
    <citation type="submission" date="2021-06" db="EMBL/GenBank/DDBJ databases">
        <title>Actinomycetes sequencing.</title>
        <authorList>
            <person name="Shan Q."/>
        </authorList>
    </citation>
    <scope>NUCLEOTIDE SEQUENCE [LARGE SCALE GENOMIC DNA]</scope>
    <source>
        <strain evidence="3 4">NEAU-G5</strain>
    </source>
</reference>
<gene>
    <name evidence="3" type="ORF">KO481_22915</name>
</gene>
<accession>A0ABS6B240</accession>
<evidence type="ECO:0000256" key="2">
    <source>
        <dbReference type="SAM" id="SignalP"/>
    </source>
</evidence>
<dbReference type="Proteomes" id="UP000733379">
    <property type="component" value="Unassembled WGS sequence"/>
</dbReference>
<evidence type="ECO:0000256" key="1">
    <source>
        <dbReference type="SAM" id="MobiDB-lite"/>
    </source>
</evidence>
<protein>
    <submittedName>
        <fullName evidence="3">Uncharacterized protein</fullName>
    </submittedName>
</protein>
<proteinExistence type="predicted"/>
<evidence type="ECO:0000313" key="3">
    <source>
        <dbReference type="EMBL" id="MBU3064371.1"/>
    </source>
</evidence>
<keyword evidence="2" id="KW-0732">Signal</keyword>
<dbReference type="RefSeq" id="WP_215919489.1">
    <property type="nucleotide sequence ID" value="NZ_JAHKNI010000007.1"/>
</dbReference>
<keyword evidence="4" id="KW-1185">Reference proteome</keyword>
<evidence type="ECO:0000313" key="4">
    <source>
        <dbReference type="Proteomes" id="UP000733379"/>
    </source>
</evidence>
<comment type="caution">
    <text evidence="3">The sequence shown here is derived from an EMBL/GenBank/DDBJ whole genome shotgun (WGS) entry which is preliminary data.</text>
</comment>
<feature type="chain" id="PRO_5045718178" evidence="2">
    <location>
        <begin position="24"/>
        <end position="140"/>
    </location>
</feature>
<feature type="signal peptide" evidence="2">
    <location>
        <begin position="1"/>
        <end position="23"/>
    </location>
</feature>
<feature type="region of interest" description="Disordered" evidence="1">
    <location>
        <begin position="113"/>
        <end position="140"/>
    </location>
</feature>
<feature type="compositionally biased region" description="Polar residues" evidence="1">
    <location>
        <begin position="113"/>
        <end position="126"/>
    </location>
</feature>
<organism evidence="3 4">
    <name type="scientific">Nocardia albiluteola</name>
    <dbReference type="NCBI Taxonomy" id="2842303"/>
    <lineage>
        <taxon>Bacteria</taxon>
        <taxon>Bacillati</taxon>
        <taxon>Actinomycetota</taxon>
        <taxon>Actinomycetes</taxon>
        <taxon>Mycobacteriales</taxon>
        <taxon>Nocardiaceae</taxon>
        <taxon>Nocardia</taxon>
    </lineage>
</organism>
<dbReference type="EMBL" id="JAHKNI010000007">
    <property type="protein sequence ID" value="MBU3064371.1"/>
    <property type="molecule type" value="Genomic_DNA"/>
</dbReference>